<proteinExistence type="predicted"/>
<dbReference type="AlphaFoldDB" id="A0AAV9HLW5"/>
<dbReference type="Gene3D" id="3.40.50.1000">
    <property type="entry name" value="HAD superfamily/HAD-like"/>
    <property type="match status" value="1"/>
</dbReference>
<evidence type="ECO:0000313" key="2">
    <source>
        <dbReference type="EMBL" id="KAK4461741.1"/>
    </source>
</evidence>
<dbReference type="InterPro" id="IPR006549">
    <property type="entry name" value="HAD-SF_hydro_IIIA"/>
</dbReference>
<dbReference type="PANTHER" id="PTHR12083">
    <property type="entry name" value="BIFUNCTIONAL POLYNUCLEOTIDE PHOSPHATASE/KINASE"/>
    <property type="match status" value="1"/>
</dbReference>
<name>A0AAV9HLW5_9PEZI</name>
<dbReference type="SUPFAM" id="SSF56784">
    <property type="entry name" value="HAD-like"/>
    <property type="match status" value="1"/>
</dbReference>
<dbReference type="InterPro" id="IPR027417">
    <property type="entry name" value="P-loop_NTPase"/>
</dbReference>
<evidence type="ECO:0000256" key="1">
    <source>
        <dbReference type="SAM" id="MobiDB-lite"/>
    </source>
</evidence>
<organism evidence="2 3">
    <name type="scientific">Cladorrhinum samala</name>
    <dbReference type="NCBI Taxonomy" id="585594"/>
    <lineage>
        <taxon>Eukaryota</taxon>
        <taxon>Fungi</taxon>
        <taxon>Dikarya</taxon>
        <taxon>Ascomycota</taxon>
        <taxon>Pezizomycotina</taxon>
        <taxon>Sordariomycetes</taxon>
        <taxon>Sordariomycetidae</taxon>
        <taxon>Sordariales</taxon>
        <taxon>Podosporaceae</taxon>
        <taxon>Cladorrhinum</taxon>
    </lineage>
</organism>
<dbReference type="FunFam" id="3.40.50.300:FF:000737">
    <property type="entry name" value="Bifunctional polynucleotide phosphatase/kinase"/>
    <property type="match status" value="1"/>
</dbReference>
<dbReference type="Gene3D" id="3.40.50.300">
    <property type="entry name" value="P-loop containing nucleotide triphosphate hydrolases"/>
    <property type="match status" value="1"/>
</dbReference>
<dbReference type="GO" id="GO:0046404">
    <property type="term" value="F:ATP-dependent polydeoxyribonucleotide 5'-hydroxyl-kinase activity"/>
    <property type="evidence" value="ECO:0007669"/>
    <property type="project" value="TreeGrafter"/>
</dbReference>
<dbReference type="InterPro" id="IPR013954">
    <property type="entry name" value="PNK3P"/>
</dbReference>
<protein>
    <submittedName>
        <fullName evidence="2">Bifunctional polynucleotide phosphatase/kinase</fullName>
    </submittedName>
</protein>
<evidence type="ECO:0000313" key="3">
    <source>
        <dbReference type="Proteomes" id="UP001321749"/>
    </source>
</evidence>
<dbReference type="FunFam" id="3.40.50.1000:FF:000078">
    <property type="entry name" value="Bifunctional polynucleotide phosphatase/kinase"/>
    <property type="match status" value="1"/>
</dbReference>
<dbReference type="InterPro" id="IPR023214">
    <property type="entry name" value="HAD_sf"/>
</dbReference>
<accession>A0AAV9HLW5</accession>
<dbReference type="EMBL" id="MU864985">
    <property type="protein sequence ID" value="KAK4461741.1"/>
    <property type="molecule type" value="Genomic_DNA"/>
</dbReference>
<gene>
    <name evidence="2" type="ORF">QBC42DRAFT_177839</name>
</gene>
<keyword evidence="3" id="KW-1185">Reference proteome</keyword>
<reference evidence="2" key="2">
    <citation type="submission" date="2023-06" db="EMBL/GenBank/DDBJ databases">
        <authorList>
            <consortium name="Lawrence Berkeley National Laboratory"/>
            <person name="Mondo S.J."/>
            <person name="Hensen N."/>
            <person name="Bonometti L."/>
            <person name="Westerberg I."/>
            <person name="Brannstrom I.O."/>
            <person name="Guillou S."/>
            <person name="Cros-Aarteil S."/>
            <person name="Calhoun S."/>
            <person name="Haridas S."/>
            <person name="Kuo A."/>
            <person name="Pangilinan J."/>
            <person name="Riley R."/>
            <person name="Labutti K."/>
            <person name="Andreopoulos B."/>
            <person name="Lipzen A."/>
            <person name="Chen C."/>
            <person name="Yanf M."/>
            <person name="Daum C."/>
            <person name="Ng V."/>
            <person name="Clum A."/>
            <person name="Steindorff A."/>
            <person name="Ohm R."/>
            <person name="Martin F."/>
            <person name="Silar P."/>
            <person name="Natvig D."/>
            <person name="Lalanne C."/>
            <person name="Gautier V."/>
            <person name="Ament-Velasquez S.L."/>
            <person name="Kruys A."/>
            <person name="Hutchinson M.I."/>
            <person name="Powell A.J."/>
            <person name="Barry K."/>
            <person name="Miller A.N."/>
            <person name="Grigoriev I.V."/>
            <person name="Debuchy R."/>
            <person name="Gladieux P."/>
            <person name="Thoren M.H."/>
            <person name="Johannesson H."/>
        </authorList>
    </citation>
    <scope>NUCLEOTIDE SEQUENCE</scope>
    <source>
        <strain evidence="2">PSN324</strain>
    </source>
</reference>
<feature type="region of interest" description="Disordered" evidence="1">
    <location>
        <begin position="1"/>
        <end position="41"/>
    </location>
</feature>
<comment type="caution">
    <text evidence="2">The sequence shown here is derived from an EMBL/GenBank/DDBJ whole genome shotgun (WGS) entry which is preliminary data.</text>
</comment>
<dbReference type="NCBIfam" id="TIGR01662">
    <property type="entry name" value="HAD-SF-IIIA"/>
    <property type="match status" value="1"/>
</dbReference>
<dbReference type="GO" id="GO:0046403">
    <property type="term" value="F:polynucleotide 3'-phosphatase activity"/>
    <property type="evidence" value="ECO:0007669"/>
    <property type="project" value="TreeGrafter"/>
</dbReference>
<dbReference type="Pfam" id="PF08645">
    <property type="entry name" value="PNK3P"/>
    <property type="match status" value="1"/>
</dbReference>
<dbReference type="NCBIfam" id="TIGR01664">
    <property type="entry name" value="DNA-3'-Pase"/>
    <property type="match status" value="1"/>
</dbReference>
<dbReference type="SUPFAM" id="SSF52540">
    <property type="entry name" value="P-loop containing nucleoside triphosphate hydrolases"/>
    <property type="match status" value="1"/>
</dbReference>
<dbReference type="Pfam" id="PF13671">
    <property type="entry name" value="AAA_33"/>
    <property type="match status" value="1"/>
</dbReference>
<sequence length="468" mass="53173">MASPSRKRPEPHDHSISPPPLKRRAVQPSISKSAVANFFTPASQKPKDLTVWTERSPEEGEPTTLLVAKYVSPDAKSDDQKQTEVKRRKIAAFDLDSTLITPSSGKKHAEGPGDWKWWHNCVPAKLRELHNEGYDIIIFTNQGGLSLHPDPKAKMPLKNKARVIHFKTKCGSVLSHLDIPEITLYAATGKDIFRKPRTGMWEEMKKDLNLSSDRDIDLENSLFVGDAGGRLAQLPSDGKGKKAIPKDFSCSDRNMASNVGIRYLTPEEFFLGEEARNFERDFDLSRWPFPEGKGEVEDGKFEKKNEKELLLFVGPPGAGKSTFFWRYLKPLGYERANQDLLKTKEKCLKAAAGWLEEGESVVVDATNADPDTRRLWVELARKHKVPVRCVWFKTPLELCMHNDAVRGLNKNTEHNPEARHMLPGLAFNTFKSRFKEPKVAEGFDEVVPVEFKFKGTKEEYEIWGRYWV</sequence>
<reference evidence="2" key="1">
    <citation type="journal article" date="2023" name="Mol. Phylogenet. Evol.">
        <title>Genome-scale phylogeny and comparative genomics of the fungal order Sordariales.</title>
        <authorList>
            <person name="Hensen N."/>
            <person name="Bonometti L."/>
            <person name="Westerberg I."/>
            <person name="Brannstrom I.O."/>
            <person name="Guillou S."/>
            <person name="Cros-Aarteil S."/>
            <person name="Calhoun S."/>
            <person name="Haridas S."/>
            <person name="Kuo A."/>
            <person name="Mondo S."/>
            <person name="Pangilinan J."/>
            <person name="Riley R."/>
            <person name="LaButti K."/>
            <person name="Andreopoulos B."/>
            <person name="Lipzen A."/>
            <person name="Chen C."/>
            <person name="Yan M."/>
            <person name="Daum C."/>
            <person name="Ng V."/>
            <person name="Clum A."/>
            <person name="Steindorff A."/>
            <person name="Ohm R.A."/>
            <person name="Martin F."/>
            <person name="Silar P."/>
            <person name="Natvig D.O."/>
            <person name="Lalanne C."/>
            <person name="Gautier V."/>
            <person name="Ament-Velasquez S.L."/>
            <person name="Kruys A."/>
            <person name="Hutchinson M.I."/>
            <person name="Powell A.J."/>
            <person name="Barry K."/>
            <person name="Miller A.N."/>
            <person name="Grigoriev I.V."/>
            <person name="Debuchy R."/>
            <person name="Gladieux P."/>
            <person name="Hiltunen Thoren M."/>
            <person name="Johannesson H."/>
        </authorList>
    </citation>
    <scope>NUCLEOTIDE SEQUENCE</scope>
    <source>
        <strain evidence="2">PSN324</strain>
    </source>
</reference>
<dbReference type="GO" id="GO:0006281">
    <property type="term" value="P:DNA repair"/>
    <property type="evidence" value="ECO:0007669"/>
    <property type="project" value="TreeGrafter"/>
</dbReference>
<dbReference type="PANTHER" id="PTHR12083:SF9">
    <property type="entry name" value="BIFUNCTIONAL POLYNUCLEOTIDE PHOSPHATASE_KINASE"/>
    <property type="match status" value="1"/>
</dbReference>
<dbReference type="InterPro" id="IPR036412">
    <property type="entry name" value="HAD-like_sf"/>
</dbReference>
<dbReference type="Proteomes" id="UP001321749">
    <property type="component" value="Unassembled WGS sequence"/>
</dbReference>
<dbReference type="InterPro" id="IPR006551">
    <property type="entry name" value="Polynucleotide_phosphatase"/>
</dbReference>
<dbReference type="GO" id="GO:0003690">
    <property type="term" value="F:double-stranded DNA binding"/>
    <property type="evidence" value="ECO:0007669"/>
    <property type="project" value="TreeGrafter"/>
</dbReference>